<evidence type="ECO:0000313" key="6">
    <source>
        <dbReference type="EMBL" id="RCL42259.1"/>
    </source>
</evidence>
<dbReference type="CDD" id="cd00427">
    <property type="entry name" value="Ribosomal_L29_HIP"/>
    <property type="match status" value="1"/>
</dbReference>
<evidence type="ECO:0000256" key="4">
    <source>
        <dbReference type="ARBA" id="ARBA00035204"/>
    </source>
</evidence>
<evidence type="ECO:0000313" key="7">
    <source>
        <dbReference type="Proteomes" id="UP000253307"/>
    </source>
</evidence>
<dbReference type="Gene3D" id="1.10.287.310">
    <property type="match status" value="1"/>
</dbReference>
<dbReference type="InterPro" id="IPR001854">
    <property type="entry name" value="Ribosomal_uL29"/>
</dbReference>
<reference evidence="6 7" key="1">
    <citation type="journal article" date="2018" name="Microbiome">
        <title>Fine metagenomic profile of the Mediterranean stratified and mixed water columns revealed by assembly and recruitment.</title>
        <authorList>
            <person name="Haro-Moreno J.M."/>
            <person name="Lopez-Perez M."/>
            <person name="De La Torre J.R."/>
            <person name="Picazo A."/>
            <person name="Camacho A."/>
            <person name="Rodriguez-Valera F."/>
        </authorList>
    </citation>
    <scope>NUCLEOTIDE SEQUENCE [LARGE SCALE GENOMIC DNA]</scope>
    <source>
        <strain evidence="6">MED-G82</strain>
    </source>
</reference>
<dbReference type="GO" id="GO:0003735">
    <property type="term" value="F:structural constituent of ribosome"/>
    <property type="evidence" value="ECO:0007669"/>
    <property type="project" value="InterPro"/>
</dbReference>
<evidence type="ECO:0000256" key="2">
    <source>
        <dbReference type="ARBA" id="ARBA00022980"/>
    </source>
</evidence>
<gene>
    <name evidence="5 6" type="primary">rpmC</name>
    <name evidence="6" type="ORF">DBW96_01190</name>
</gene>
<sequence length="73" mass="8599">MAKAKEKYIETLRSQKVDQLEKMLLDEREAQFSNRIKHKTGQLNESHLLRESKTKIAQIKTVINEKNNEETKS</sequence>
<organism evidence="6 7">
    <name type="scientific">SAR86 cluster bacterium</name>
    <dbReference type="NCBI Taxonomy" id="2030880"/>
    <lineage>
        <taxon>Bacteria</taxon>
        <taxon>Pseudomonadati</taxon>
        <taxon>Pseudomonadota</taxon>
        <taxon>Gammaproteobacteria</taxon>
        <taxon>SAR86 cluster</taxon>
    </lineage>
</organism>
<dbReference type="InterPro" id="IPR036049">
    <property type="entry name" value="Ribosomal_uL29_sf"/>
</dbReference>
<keyword evidence="3 5" id="KW-0687">Ribonucleoprotein</keyword>
<dbReference type="NCBIfam" id="TIGR00012">
    <property type="entry name" value="L29"/>
    <property type="match status" value="1"/>
</dbReference>
<dbReference type="Proteomes" id="UP000253307">
    <property type="component" value="Unassembled WGS sequence"/>
</dbReference>
<evidence type="ECO:0000256" key="1">
    <source>
        <dbReference type="ARBA" id="ARBA00009254"/>
    </source>
</evidence>
<dbReference type="HAMAP" id="MF_00374">
    <property type="entry name" value="Ribosomal_uL29"/>
    <property type="match status" value="1"/>
</dbReference>
<dbReference type="EMBL" id="QOPE01000005">
    <property type="protein sequence ID" value="RCL42259.1"/>
    <property type="molecule type" value="Genomic_DNA"/>
</dbReference>
<accession>A0A368BY50</accession>
<evidence type="ECO:0000256" key="3">
    <source>
        <dbReference type="ARBA" id="ARBA00023274"/>
    </source>
</evidence>
<dbReference type="GO" id="GO:0005840">
    <property type="term" value="C:ribosome"/>
    <property type="evidence" value="ECO:0007669"/>
    <property type="project" value="UniProtKB-KW"/>
</dbReference>
<comment type="caution">
    <text evidence="6">The sequence shown here is derived from an EMBL/GenBank/DDBJ whole genome shotgun (WGS) entry which is preliminary data.</text>
</comment>
<dbReference type="GO" id="GO:1990904">
    <property type="term" value="C:ribonucleoprotein complex"/>
    <property type="evidence" value="ECO:0007669"/>
    <property type="project" value="UniProtKB-KW"/>
</dbReference>
<dbReference type="Pfam" id="PF00831">
    <property type="entry name" value="Ribosomal_L29"/>
    <property type="match status" value="1"/>
</dbReference>
<protein>
    <recommendedName>
        <fullName evidence="4 5">Large ribosomal subunit protein uL29</fullName>
    </recommendedName>
</protein>
<name>A0A368BY50_9GAMM</name>
<keyword evidence="2 5" id="KW-0689">Ribosomal protein</keyword>
<dbReference type="GO" id="GO:0006412">
    <property type="term" value="P:translation"/>
    <property type="evidence" value="ECO:0007669"/>
    <property type="project" value="UniProtKB-UniRule"/>
</dbReference>
<dbReference type="SUPFAM" id="SSF46561">
    <property type="entry name" value="Ribosomal protein L29 (L29p)"/>
    <property type="match status" value="1"/>
</dbReference>
<comment type="similarity">
    <text evidence="1 5">Belongs to the universal ribosomal protein uL29 family.</text>
</comment>
<evidence type="ECO:0000256" key="5">
    <source>
        <dbReference type="HAMAP-Rule" id="MF_00374"/>
    </source>
</evidence>
<dbReference type="AlphaFoldDB" id="A0A368BY50"/>
<proteinExistence type="inferred from homology"/>